<organism evidence="3 4">
    <name type="scientific">Bacteroides thetaiotaomicron</name>
    <dbReference type="NCBI Taxonomy" id="818"/>
    <lineage>
        <taxon>Bacteria</taxon>
        <taxon>Pseudomonadati</taxon>
        <taxon>Bacteroidota</taxon>
        <taxon>Bacteroidia</taxon>
        <taxon>Bacteroidales</taxon>
        <taxon>Bacteroidaceae</taxon>
        <taxon>Bacteroides</taxon>
    </lineage>
</organism>
<dbReference type="Pfam" id="PF01370">
    <property type="entry name" value="Epimerase"/>
    <property type="match status" value="1"/>
</dbReference>
<gene>
    <name evidence="3" type="ORF">KQP59_21450</name>
</gene>
<name>A0AA46UAU6_BACT4</name>
<evidence type="ECO:0000256" key="1">
    <source>
        <dbReference type="ARBA" id="ARBA00007637"/>
    </source>
</evidence>
<evidence type="ECO:0000259" key="2">
    <source>
        <dbReference type="Pfam" id="PF01370"/>
    </source>
</evidence>
<dbReference type="AlphaFoldDB" id="A0AA46UAU6"/>
<dbReference type="PANTHER" id="PTHR43000">
    <property type="entry name" value="DTDP-D-GLUCOSE 4,6-DEHYDRATASE-RELATED"/>
    <property type="match status" value="1"/>
</dbReference>
<evidence type="ECO:0000313" key="4">
    <source>
        <dbReference type="Proteomes" id="UP001156216"/>
    </source>
</evidence>
<dbReference type="InterPro" id="IPR036291">
    <property type="entry name" value="NAD(P)-bd_dom_sf"/>
</dbReference>
<dbReference type="SUPFAM" id="SSF51735">
    <property type="entry name" value="NAD(P)-binding Rossmann-fold domains"/>
    <property type="match status" value="1"/>
</dbReference>
<feature type="domain" description="NAD-dependent epimerase/dehydratase" evidence="2">
    <location>
        <begin position="20"/>
        <end position="202"/>
    </location>
</feature>
<reference evidence="3" key="1">
    <citation type="submission" date="2021-06" db="EMBL/GenBank/DDBJ databases">
        <title>Interrogation of the integrated mobile genetic elements in gut-associated Bacteroides with a consensus prediction approach.</title>
        <authorList>
            <person name="Campbell D.E."/>
            <person name="Leigh J.R."/>
            <person name="Kim T."/>
            <person name="England W."/>
            <person name="Whitaker R.J."/>
            <person name="Degnan P.H."/>
        </authorList>
    </citation>
    <scope>NUCLEOTIDE SEQUENCE</scope>
    <source>
        <strain evidence="3">VPI-BTDOT2</strain>
    </source>
</reference>
<accession>A0AA46UAU6</accession>
<comment type="similarity">
    <text evidence="1">Belongs to the NAD(P)-dependent epimerase/dehydratase family.</text>
</comment>
<dbReference type="Proteomes" id="UP001156216">
    <property type="component" value="Chromosome"/>
</dbReference>
<protein>
    <submittedName>
        <fullName evidence="3">NAD-dependent epimerase/dehydratase family protein</fullName>
    </submittedName>
</protein>
<dbReference type="InterPro" id="IPR001509">
    <property type="entry name" value="Epimerase_deHydtase"/>
</dbReference>
<evidence type="ECO:0000313" key="3">
    <source>
        <dbReference type="EMBL" id="UYU70815.1"/>
    </source>
</evidence>
<dbReference type="Gene3D" id="3.40.50.720">
    <property type="entry name" value="NAD(P)-binding Rossmann-like Domain"/>
    <property type="match status" value="1"/>
</dbReference>
<sequence length="288" mass="32098">MKVLISGKDSYIGDKIASWLLKSKDNIFEVDFLDVRDENWMKFDFHGYDVVIHVAAIVHQKCIIDDKIYTKVNTLLPVAVAERAKESGVKHFVFLSTMAVYGQGKKISGNVIDIDSKPFPLSLYGKSKYAAEQKLSILSADHFIVSIIRAPNIYGKGCKGGYIIGYANIVKILPAIPSVYEDIKQSVLYVDNLAELCRLIILNQDGGIFLPQDDKAVSAVELMNSISKNLGMNKSKSRFLGWLVKLLSFTPYVNKGYGGISYSMEASRYVRGNYVIVEFDKAIGETLL</sequence>
<dbReference type="RefSeq" id="WP_132062875.1">
    <property type="nucleotide sequence ID" value="NZ_CP072242.1"/>
</dbReference>
<dbReference type="EMBL" id="CP083681">
    <property type="protein sequence ID" value="UYU70815.1"/>
    <property type="molecule type" value="Genomic_DNA"/>
</dbReference>
<proteinExistence type="inferred from homology"/>